<dbReference type="EMBL" id="FXTC01000013">
    <property type="protein sequence ID" value="SMO93234.1"/>
    <property type="molecule type" value="Genomic_DNA"/>
</dbReference>
<protein>
    <submittedName>
        <fullName evidence="1">Uncharacterized protein</fullName>
    </submittedName>
</protein>
<accession>A0A521FB11</accession>
<keyword evidence="2" id="KW-1185">Reference proteome</keyword>
<gene>
    <name evidence="1" type="ORF">SAMN06265171_11332</name>
</gene>
<sequence>MIIENKGIKTDKFYVPPFTLNEGEIIIINLFNGPYFHETEMFLKDLFCGKTPHENVIIHKKMTFVEHFRESKFRDIFYPMTVGEYLKKNANPASPYSEKIYETEWINKKIKVNTLAGNPRRLLTLYSTLTKTQNIVFDLVGQDPMGAQEAYKIVKEVVKNGGSAILLDGYDDMKNDCTKYIELQWKQA</sequence>
<evidence type="ECO:0000313" key="2">
    <source>
        <dbReference type="Proteomes" id="UP000316916"/>
    </source>
</evidence>
<proteinExistence type="predicted"/>
<name>A0A521FB11_9FLAO</name>
<dbReference type="Proteomes" id="UP000316916">
    <property type="component" value="Unassembled WGS sequence"/>
</dbReference>
<dbReference type="AlphaFoldDB" id="A0A521FB11"/>
<evidence type="ECO:0000313" key="1">
    <source>
        <dbReference type="EMBL" id="SMO93234.1"/>
    </source>
</evidence>
<reference evidence="1 2" key="1">
    <citation type="submission" date="2017-05" db="EMBL/GenBank/DDBJ databases">
        <authorList>
            <person name="Varghese N."/>
            <person name="Submissions S."/>
        </authorList>
    </citation>
    <scope>NUCLEOTIDE SEQUENCE [LARGE SCALE GENOMIC DNA]</scope>
    <source>
        <strain evidence="1 2">DSM 29371</strain>
    </source>
</reference>
<dbReference type="RefSeq" id="WP_142719602.1">
    <property type="nucleotide sequence ID" value="NZ_FXTC01000013.1"/>
</dbReference>
<organism evidence="1 2">
    <name type="scientific">Chryseobacterium rhizoplanae</name>
    <dbReference type="NCBI Taxonomy" id="1609531"/>
    <lineage>
        <taxon>Bacteria</taxon>
        <taxon>Pseudomonadati</taxon>
        <taxon>Bacteroidota</taxon>
        <taxon>Flavobacteriia</taxon>
        <taxon>Flavobacteriales</taxon>
        <taxon>Weeksellaceae</taxon>
        <taxon>Chryseobacterium group</taxon>
        <taxon>Chryseobacterium</taxon>
    </lineage>
</organism>